<dbReference type="PROSITE" id="PS50151">
    <property type="entry name" value="UVR"/>
    <property type="match status" value="1"/>
</dbReference>
<sequence length="159" mass="17650">MKCERCGGEASINIRSISGGVSEEHWLCPQCAAQVGLHAGPFSISISLKDLLPSLASSTCGEEELTCPSCGLTWSRFAKTGLLGCGGCYDAFARRLTHIIRRVQAGEFHRGRRPAEDRQEVERLKEELRRALEEEAYERAAVIRDRIREIEGGDRDACR</sequence>
<proteinExistence type="predicted"/>
<accession>D1B6J4</accession>
<dbReference type="GO" id="GO:0008270">
    <property type="term" value="F:zinc ion binding"/>
    <property type="evidence" value="ECO:0007669"/>
    <property type="project" value="TreeGrafter"/>
</dbReference>
<dbReference type="GO" id="GO:0046870">
    <property type="term" value="F:cadmium ion binding"/>
    <property type="evidence" value="ECO:0007669"/>
    <property type="project" value="TreeGrafter"/>
</dbReference>
<dbReference type="GO" id="GO:0050897">
    <property type="term" value="F:cobalt ion binding"/>
    <property type="evidence" value="ECO:0007669"/>
    <property type="project" value="TreeGrafter"/>
</dbReference>
<evidence type="ECO:0000313" key="3">
    <source>
        <dbReference type="EMBL" id="ACZ19635.1"/>
    </source>
</evidence>
<evidence type="ECO:0000313" key="4">
    <source>
        <dbReference type="Proteomes" id="UP000002030"/>
    </source>
</evidence>
<dbReference type="InterPro" id="IPR025542">
    <property type="entry name" value="YacH"/>
</dbReference>
<dbReference type="Proteomes" id="UP000002030">
    <property type="component" value="Chromosome"/>
</dbReference>
<protein>
    <submittedName>
        <fullName evidence="3">UvrB/UvrC protein</fullName>
    </submittedName>
</protein>
<dbReference type="GO" id="GO:0005507">
    <property type="term" value="F:copper ion binding"/>
    <property type="evidence" value="ECO:0007669"/>
    <property type="project" value="TreeGrafter"/>
</dbReference>
<feature type="coiled-coil region" evidence="1">
    <location>
        <begin position="114"/>
        <end position="141"/>
    </location>
</feature>
<dbReference type="EMBL" id="CP001818">
    <property type="protein sequence ID" value="ACZ19635.1"/>
    <property type="molecule type" value="Genomic_DNA"/>
</dbReference>
<organism evidence="3 4">
    <name type="scientific">Thermanaerovibrio acidaminovorans (strain ATCC 49978 / DSM 6589 / Su883)</name>
    <name type="common">Selenomonas acidaminovorans</name>
    <dbReference type="NCBI Taxonomy" id="525903"/>
    <lineage>
        <taxon>Bacteria</taxon>
        <taxon>Thermotogati</taxon>
        <taxon>Synergistota</taxon>
        <taxon>Synergistia</taxon>
        <taxon>Synergistales</taxon>
        <taxon>Synergistaceae</taxon>
        <taxon>Thermanaerovibrio</taxon>
    </lineage>
</organism>
<keyword evidence="1" id="KW-0175">Coiled coil</keyword>
<dbReference type="RefSeq" id="WP_012870146.1">
    <property type="nucleotide sequence ID" value="NC_013522.1"/>
</dbReference>
<dbReference type="STRING" id="525903.Taci_1404"/>
<feature type="domain" description="UVR" evidence="2">
    <location>
        <begin position="118"/>
        <end position="153"/>
    </location>
</feature>
<dbReference type="Pfam" id="PF02151">
    <property type="entry name" value="UVR"/>
    <property type="match status" value="1"/>
</dbReference>
<dbReference type="InterPro" id="IPR001943">
    <property type="entry name" value="UVR_dom"/>
</dbReference>
<dbReference type="GO" id="GO:1990170">
    <property type="term" value="P:stress response to cadmium ion"/>
    <property type="evidence" value="ECO:0007669"/>
    <property type="project" value="TreeGrafter"/>
</dbReference>
<dbReference type="InterPro" id="IPR036876">
    <property type="entry name" value="UVR_dom_sf"/>
</dbReference>
<dbReference type="KEGG" id="tai:Taci_1404"/>
<evidence type="ECO:0000256" key="1">
    <source>
        <dbReference type="SAM" id="Coils"/>
    </source>
</evidence>
<dbReference type="AlphaFoldDB" id="D1B6J4"/>
<dbReference type="EnsemblBacteria" id="ACZ19635">
    <property type="protein sequence ID" value="ACZ19635"/>
    <property type="gene ID" value="Taci_1404"/>
</dbReference>
<dbReference type="PIRSF" id="PIRSF015034">
    <property type="entry name" value="YacH"/>
    <property type="match status" value="1"/>
</dbReference>
<name>D1B6J4_THEAS</name>
<dbReference type="HOGENOM" id="CLU_102553_1_0_0"/>
<dbReference type="PANTHER" id="PTHR38430">
    <property type="entry name" value="PROTEIN-ARGININE KINASE ACTIVATOR PROTEIN"/>
    <property type="match status" value="1"/>
</dbReference>
<dbReference type="PANTHER" id="PTHR38430:SF1">
    <property type="entry name" value="PROTEIN-ARGININE KINASE ACTIVATOR PROTEIN"/>
    <property type="match status" value="1"/>
</dbReference>
<reference evidence="3 4" key="1">
    <citation type="journal article" date="2009" name="Stand. Genomic Sci.">
        <title>Complete genome sequence of Thermanaerovibrio acidaminovorans type strain (Su883).</title>
        <authorList>
            <person name="Chovatia M."/>
            <person name="Sikorski J."/>
            <person name="Schroder M."/>
            <person name="Lapidus A."/>
            <person name="Nolan M."/>
            <person name="Tice H."/>
            <person name="Glavina Del Rio T."/>
            <person name="Copeland A."/>
            <person name="Cheng J.F."/>
            <person name="Lucas S."/>
            <person name="Chen F."/>
            <person name="Bruce D."/>
            <person name="Goodwin L."/>
            <person name="Pitluck S."/>
            <person name="Ivanova N."/>
            <person name="Mavromatis K."/>
            <person name="Ovchinnikova G."/>
            <person name="Pati A."/>
            <person name="Chen A."/>
            <person name="Palaniappan K."/>
            <person name="Land M."/>
            <person name="Hauser L."/>
            <person name="Chang Y.J."/>
            <person name="Jeffries C.D."/>
            <person name="Chain P."/>
            <person name="Saunders E."/>
            <person name="Detter J.C."/>
            <person name="Brettin T."/>
            <person name="Rohde M."/>
            <person name="Goker M."/>
            <person name="Spring S."/>
            <person name="Bristow J."/>
            <person name="Markowitz V."/>
            <person name="Hugenholtz P."/>
            <person name="Kyrpides N.C."/>
            <person name="Klenk H.P."/>
            <person name="Eisen J.A."/>
        </authorList>
    </citation>
    <scope>NUCLEOTIDE SEQUENCE [LARGE SCALE GENOMIC DNA]</scope>
    <source>
        <strain evidence="4">ATCC 49978 / DSM 6589 / Su883</strain>
    </source>
</reference>
<dbReference type="SUPFAM" id="SSF46600">
    <property type="entry name" value="C-terminal UvrC-binding domain of UvrB"/>
    <property type="match status" value="1"/>
</dbReference>
<dbReference type="GO" id="GO:1990169">
    <property type="term" value="P:stress response to copper ion"/>
    <property type="evidence" value="ECO:0007669"/>
    <property type="project" value="TreeGrafter"/>
</dbReference>
<dbReference type="OrthoDB" id="9788704at2"/>
<gene>
    <name evidence="3" type="ordered locus">Taci_1404</name>
</gene>
<dbReference type="eggNOG" id="COG3880">
    <property type="taxonomic scope" value="Bacteria"/>
</dbReference>
<keyword evidence="4" id="KW-1185">Reference proteome</keyword>
<evidence type="ECO:0000259" key="2">
    <source>
        <dbReference type="PROSITE" id="PS50151"/>
    </source>
</evidence>